<dbReference type="Proteomes" id="UP000572817">
    <property type="component" value="Unassembled WGS sequence"/>
</dbReference>
<feature type="coiled-coil region" evidence="1">
    <location>
        <begin position="136"/>
        <end position="177"/>
    </location>
</feature>
<feature type="region of interest" description="Disordered" evidence="2">
    <location>
        <begin position="1"/>
        <end position="47"/>
    </location>
</feature>
<gene>
    <name evidence="3" type="ORF">GTA08_BOTSDO13079</name>
</gene>
<evidence type="ECO:0000313" key="3">
    <source>
        <dbReference type="EMBL" id="KAF4311292.1"/>
    </source>
</evidence>
<sequence length="340" mass="38412">MPPKARLESSRTRRLAREQYEEVPSANEQEEFYPELPPDTEEFEPLDLPNDRFTAGHSTLIQTLRNALSSNDLRRKGPLSPDVFTLIPYHQGNGKAYLGGTGESEEGVNLLCSNPIFLRYWIQEWTRETINRTAALAQQTTALAKQKEVNAELQEQLQTAKKEAQQLRAQYSTGDDEVTTNASNRTQGTTLSQADLATIASMVGRQTGTNRGPRLKIPDPPVFSGESGSKPDFRTWKNELLQKLNSYGQEVAETTKLPYMLTRTEGDAHTHLAPHITTEPNGYQTINEALHELASIYDDPLVRYNKKRELQEHWQGSNTFQEYYAKFSALAVEAQLPKEE</sequence>
<evidence type="ECO:0000256" key="2">
    <source>
        <dbReference type="SAM" id="MobiDB-lite"/>
    </source>
</evidence>
<accession>A0A8H4NDK9</accession>
<name>A0A8H4NDK9_9PEZI</name>
<proteinExistence type="predicted"/>
<organism evidence="3 4">
    <name type="scientific">Botryosphaeria dothidea</name>
    <dbReference type="NCBI Taxonomy" id="55169"/>
    <lineage>
        <taxon>Eukaryota</taxon>
        <taxon>Fungi</taxon>
        <taxon>Dikarya</taxon>
        <taxon>Ascomycota</taxon>
        <taxon>Pezizomycotina</taxon>
        <taxon>Dothideomycetes</taxon>
        <taxon>Dothideomycetes incertae sedis</taxon>
        <taxon>Botryosphaeriales</taxon>
        <taxon>Botryosphaeriaceae</taxon>
        <taxon>Botryosphaeria</taxon>
    </lineage>
</organism>
<feature type="compositionally biased region" description="Basic and acidic residues" evidence="2">
    <location>
        <begin position="1"/>
        <end position="20"/>
    </location>
</feature>
<evidence type="ECO:0000256" key="1">
    <source>
        <dbReference type="SAM" id="Coils"/>
    </source>
</evidence>
<evidence type="ECO:0008006" key="5">
    <source>
        <dbReference type="Google" id="ProtNLM"/>
    </source>
</evidence>
<reference evidence="3" key="1">
    <citation type="submission" date="2020-04" db="EMBL/GenBank/DDBJ databases">
        <title>Genome Assembly and Annotation of Botryosphaeria dothidea sdau 11-99, a Latent Pathogen of Apple Fruit Ring Rot in China.</title>
        <authorList>
            <person name="Yu C."/>
            <person name="Diao Y."/>
            <person name="Lu Q."/>
            <person name="Zhao J."/>
            <person name="Cui S."/>
            <person name="Peng C."/>
            <person name="He B."/>
            <person name="Liu H."/>
        </authorList>
    </citation>
    <scope>NUCLEOTIDE SEQUENCE [LARGE SCALE GENOMIC DNA]</scope>
    <source>
        <strain evidence="3">Sdau11-99</strain>
    </source>
</reference>
<keyword evidence="4" id="KW-1185">Reference proteome</keyword>
<feature type="compositionally biased region" description="Acidic residues" evidence="2">
    <location>
        <begin position="28"/>
        <end position="45"/>
    </location>
</feature>
<dbReference type="EMBL" id="WWBZ02000010">
    <property type="protein sequence ID" value="KAF4311292.1"/>
    <property type="molecule type" value="Genomic_DNA"/>
</dbReference>
<comment type="caution">
    <text evidence="3">The sequence shown here is derived from an EMBL/GenBank/DDBJ whole genome shotgun (WGS) entry which is preliminary data.</text>
</comment>
<feature type="region of interest" description="Disordered" evidence="2">
    <location>
        <begin position="207"/>
        <end position="230"/>
    </location>
</feature>
<evidence type="ECO:0000313" key="4">
    <source>
        <dbReference type="Proteomes" id="UP000572817"/>
    </source>
</evidence>
<protein>
    <recommendedName>
        <fullName evidence="5">Retrotransposon gag domain-containing protein</fullName>
    </recommendedName>
</protein>
<dbReference type="AlphaFoldDB" id="A0A8H4NDK9"/>
<keyword evidence="1" id="KW-0175">Coiled coil</keyword>